<dbReference type="Gene3D" id="3.40.630.10">
    <property type="entry name" value="Zn peptidases"/>
    <property type="match status" value="1"/>
</dbReference>
<evidence type="ECO:0000256" key="1">
    <source>
        <dbReference type="ARBA" id="ARBA00001941"/>
    </source>
</evidence>
<reference evidence="9 10" key="1">
    <citation type="submission" date="2018-05" db="EMBL/GenBank/DDBJ databases">
        <title>Freshwater and sediment microbial communities from various areas in North America, analyzing microbe dynamics in response to fracking.</title>
        <authorList>
            <person name="Lamendella R."/>
        </authorList>
    </citation>
    <scope>NUCLEOTIDE SEQUENCE [LARGE SCALE GENOMIC DNA]</scope>
    <source>
        <strain evidence="9 10">15_TX</strain>
    </source>
</reference>
<dbReference type="NCBIfam" id="NF005306">
    <property type="entry name" value="PRK06837.1"/>
    <property type="match status" value="1"/>
</dbReference>
<dbReference type="SUPFAM" id="SSF55031">
    <property type="entry name" value="Bacterial exopeptidase dimerisation domain"/>
    <property type="match status" value="1"/>
</dbReference>
<comment type="similarity">
    <text evidence="3">Belongs to the peptidase M20A family.</text>
</comment>
<name>A0A2V3A4K1_9BACI</name>
<evidence type="ECO:0000313" key="10">
    <source>
        <dbReference type="Proteomes" id="UP000247150"/>
    </source>
</evidence>
<evidence type="ECO:0000256" key="5">
    <source>
        <dbReference type="ARBA" id="ARBA00022801"/>
    </source>
</evidence>
<dbReference type="OrthoDB" id="9792335at2"/>
<evidence type="ECO:0000256" key="6">
    <source>
        <dbReference type="ARBA" id="ARBA00022833"/>
    </source>
</evidence>
<keyword evidence="6" id="KW-0862">Zinc</keyword>
<evidence type="ECO:0000256" key="7">
    <source>
        <dbReference type="ARBA" id="ARBA00023285"/>
    </source>
</evidence>
<dbReference type="GO" id="GO:0016787">
    <property type="term" value="F:hydrolase activity"/>
    <property type="evidence" value="ECO:0007669"/>
    <property type="project" value="UniProtKB-KW"/>
</dbReference>
<dbReference type="NCBIfam" id="TIGR01910">
    <property type="entry name" value="DapE-ArgE"/>
    <property type="match status" value="1"/>
</dbReference>
<proteinExistence type="inferred from homology"/>
<dbReference type="Pfam" id="PF07687">
    <property type="entry name" value="M20_dimer"/>
    <property type="match status" value="1"/>
</dbReference>
<sequence length="428" mass="47611">MEKVQKDVIEKVFEQVDALWEEEVSYLQKLGRYPSTLGNEGAIQEFLADSLEKDLNLKVEKIIPDPEKLGAHPGYSKAEWSYDNRPVVVGKYEAKGDKKGKSIIFQGHIDVVSPEPVSKWSFDPWGSEIVGNKMYGRGIADMKSGVTAMIYALKAVQQAGVELANDVTIKTVTEEECTGNGALAAIEAGYRADAALIPEPLGQQALVGQVGVIWVRIKVAGLGAHTERADKAVNAIVKAYKMVEALQEYEKEINSRSKHKVFDDHPHPQNINIGKIHSGDWPSTVPSECTVEARVGFNPGVDPADVKKELQAFLLEAAKKDEWLKENPPEISFYGFHAEGFTLDPDQEFIHTLEEAHRIIEKSDLSYGAFTGTTDARFYNLYYNIPSTCYGPTGANLHAPDEWVDLDSVKRVTKTYAAFLLKWCQYKE</sequence>
<evidence type="ECO:0000256" key="4">
    <source>
        <dbReference type="ARBA" id="ARBA00022723"/>
    </source>
</evidence>
<keyword evidence="7" id="KW-0170">Cobalt</keyword>
<keyword evidence="4" id="KW-0479">Metal-binding</keyword>
<organism evidence="9 10">
    <name type="scientific">Cytobacillus oceanisediminis</name>
    <dbReference type="NCBI Taxonomy" id="665099"/>
    <lineage>
        <taxon>Bacteria</taxon>
        <taxon>Bacillati</taxon>
        <taxon>Bacillota</taxon>
        <taxon>Bacilli</taxon>
        <taxon>Bacillales</taxon>
        <taxon>Bacillaceae</taxon>
        <taxon>Cytobacillus</taxon>
    </lineage>
</organism>
<dbReference type="EMBL" id="QGTW01000002">
    <property type="protein sequence ID" value="PWW31375.1"/>
    <property type="molecule type" value="Genomic_DNA"/>
</dbReference>
<dbReference type="AlphaFoldDB" id="A0A2V3A4K1"/>
<dbReference type="InterPro" id="IPR011650">
    <property type="entry name" value="Peptidase_M20_dimer"/>
</dbReference>
<dbReference type="CDD" id="cd03895">
    <property type="entry name" value="M20_ArgE_DapE-like"/>
    <property type="match status" value="1"/>
</dbReference>
<comment type="cofactor">
    <cofactor evidence="1">
        <name>Co(2+)</name>
        <dbReference type="ChEBI" id="CHEBI:48828"/>
    </cofactor>
</comment>
<dbReference type="PANTHER" id="PTHR43808">
    <property type="entry name" value="ACETYLORNITHINE DEACETYLASE"/>
    <property type="match status" value="1"/>
</dbReference>
<evidence type="ECO:0000256" key="3">
    <source>
        <dbReference type="ARBA" id="ARBA00006247"/>
    </source>
</evidence>
<evidence type="ECO:0000256" key="2">
    <source>
        <dbReference type="ARBA" id="ARBA00001947"/>
    </source>
</evidence>
<evidence type="ECO:0000313" key="9">
    <source>
        <dbReference type="EMBL" id="PWW31375.1"/>
    </source>
</evidence>
<dbReference type="InterPro" id="IPR033687">
    <property type="entry name" value="YodQ-like"/>
</dbReference>
<dbReference type="PANTHER" id="PTHR43808:SF25">
    <property type="entry name" value="PEPTIDASE M20 DIMERISATION DOMAIN-CONTAINING PROTEIN"/>
    <property type="match status" value="1"/>
</dbReference>
<comment type="caution">
    <text evidence="9">The sequence shown here is derived from an EMBL/GenBank/DDBJ whole genome shotgun (WGS) entry which is preliminary data.</text>
</comment>
<accession>A0A2V3A4K1</accession>
<dbReference type="InterPro" id="IPR010182">
    <property type="entry name" value="ArgE/DapE"/>
</dbReference>
<protein>
    <submittedName>
        <fullName evidence="9">Acetylornithine deacetylase</fullName>
    </submittedName>
</protein>
<dbReference type="InterPro" id="IPR050072">
    <property type="entry name" value="Peptidase_M20A"/>
</dbReference>
<dbReference type="GO" id="GO:0046872">
    <property type="term" value="F:metal ion binding"/>
    <property type="evidence" value="ECO:0007669"/>
    <property type="project" value="UniProtKB-KW"/>
</dbReference>
<dbReference type="Proteomes" id="UP000247150">
    <property type="component" value="Unassembled WGS sequence"/>
</dbReference>
<comment type="cofactor">
    <cofactor evidence="2">
        <name>Zn(2+)</name>
        <dbReference type="ChEBI" id="CHEBI:29105"/>
    </cofactor>
</comment>
<feature type="domain" description="Peptidase M20 dimerisation" evidence="8">
    <location>
        <begin position="207"/>
        <end position="321"/>
    </location>
</feature>
<evidence type="ECO:0000259" key="8">
    <source>
        <dbReference type="Pfam" id="PF07687"/>
    </source>
</evidence>
<dbReference type="Pfam" id="PF01546">
    <property type="entry name" value="Peptidase_M20"/>
    <property type="match status" value="1"/>
</dbReference>
<dbReference type="SUPFAM" id="SSF53187">
    <property type="entry name" value="Zn-dependent exopeptidases"/>
    <property type="match status" value="1"/>
</dbReference>
<dbReference type="Gene3D" id="3.30.70.360">
    <property type="match status" value="1"/>
</dbReference>
<keyword evidence="5" id="KW-0378">Hydrolase</keyword>
<dbReference type="InterPro" id="IPR002933">
    <property type="entry name" value="Peptidase_M20"/>
</dbReference>
<gene>
    <name evidence="9" type="ORF">DFO73_102372</name>
</gene>
<dbReference type="InterPro" id="IPR036264">
    <property type="entry name" value="Bact_exopeptidase_dim_dom"/>
</dbReference>